<dbReference type="Gene3D" id="3.90.245.10">
    <property type="entry name" value="Ribonucleoside hydrolase-like"/>
    <property type="match status" value="1"/>
</dbReference>
<dbReference type="OrthoDB" id="432381at2759"/>
<dbReference type="InterPro" id="IPR036452">
    <property type="entry name" value="Ribo_hydro-like"/>
</dbReference>
<dbReference type="InterPro" id="IPR001910">
    <property type="entry name" value="Inosine/uridine_hydrolase_dom"/>
</dbReference>
<dbReference type="SUPFAM" id="SSF53590">
    <property type="entry name" value="Nucleoside hydrolase"/>
    <property type="match status" value="1"/>
</dbReference>
<evidence type="ECO:0000313" key="4">
    <source>
        <dbReference type="EMBL" id="CAF4871582.1"/>
    </source>
</evidence>
<protein>
    <recommendedName>
        <fullName evidence="3">Inosine/uridine-preferring nucleoside hydrolase domain-containing protein</fullName>
    </recommendedName>
</protein>
<keyword evidence="2" id="KW-0732">Signal</keyword>
<organism evidence="4 5">
    <name type="scientific">Pieris macdunnoughi</name>
    <dbReference type="NCBI Taxonomy" id="345717"/>
    <lineage>
        <taxon>Eukaryota</taxon>
        <taxon>Metazoa</taxon>
        <taxon>Ecdysozoa</taxon>
        <taxon>Arthropoda</taxon>
        <taxon>Hexapoda</taxon>
        <taxon>Insecta</taxon>
        <taxon>Pterygota</taxon>
        <taxon>Neoptera</taxon>
        <taxon>Endopterygota</taxon>
        <taxon>Lepidoptera</taxon>
        <taxon>Glossata</taxon>
        <taxon>Ditrysia</taxon>
        <taxon>Papilionoidea</taxon>
        <taxon>Pieridae</taxon>
        <taxon>Pierinae</taxon>
        <taxon>Pieris</taxon>
    </lineage>
</organism>
<comment type="caution">
    <text evidence="4">The sequence shown here is derived from an EMBL/GenBank/DDBJ whole genome shotgun (WGS) entry which is preliminary data.</text>
</comment>
<evidence type="ECO:0000256" key="1">
    <source>
        <dbReference type="ARBA" id="ARBA00009176"/>
    </source>
</evidence>
<dbReference type="PANTHER" id="PTHR46190">
    <property type="entry name" value="SI:CH211-201H21.5-RELATED"/>
    <property type="match status" value="1"/>
</dbReference>
<evidence type="ECO:0000256" key="2">
    <source>
        <dbReference type="SAM" id="SignalP"/>
    </source>
</evidence>
<reference evidence="4" key="1">
    <citation type="submission" date="2021-02" db="EMBL/GenBank/DDBJ databases">
        <authorList>
            <person name="Steward A R."/>
        </authorList>
    </citation>
    <scope>NUCLEOTIDE SEQUENCE</scope>
</reference>
<comment type="similarity">
    <text evidence="1">Belongs to the IUNH family.</text>
</comment>
<dbReference type="Proteomes" id="UP000663880">
    <property type="component" value="Unassembled WGS sequence"/>
</dbReference>
<evidence type="ECO:0000259" key="3">
    <source>
        <dbReference type="Pfam" id="PF01156"/>
    </source>
</evidence>
<evidence type="ECO:0000313" key="5">
    <source>
        <dbReference type="Proteomes" id="UP000663880"/>
    </source>
</evidence>
<name>A0A821TE89_9NEOP</name>
<sequence>MMLVIGLALILNSVTYCVKCESKILIDNDAGADDAMAIFLALLYEKYYDGPKLVGLTTGNGNTNENNVYVNNQRILKVAKRQDVPIYRGSKASLVTTPYAGDYFGLDGLGDIDEVHTDLVPAAKQDAVSALIELSKTHKENLTVITLGALTNIALAITLDPNFLGRIKHLYVGAGHIHNDEVSDAEFNAHMDVEAYHIIAKHATPEKVTILPFSQVMAHLNISRQWREEVFGAIDSVLVRTLNLYERISLPKSDRWHALDPAVVAIVLRPELVEEYKYAKNDILLCGDKRGRNTNTFVEKDDANVRVIYSIKLEEFKQCLIDLFSASIVLELQ</sequence>
<dbReference type="PANTHER" id="PTHR46190:SF1">
    <property type="entry name" value="SI:CH211-201H21.5"/>
    <property type="match status" value="1"/>
</dbReference>
<accession>A0A821TE89</accession>
<feature type="chain" id="PRO_5033020340" description="Inosine/uridine-preferring nucleoside hydrolase domain-containing protein" evidence="2">
    <location>
        <begin position="18"/>
        <end position="333"/>
    </location>
</feature>
<proteinExistence type="inferred from homology"/>
<dbReference type="GO" id="GO:0016799">
    <property type="term" value="F:hydrolase activity, hydrolyzing N-glycosyl compounds"/>
    <property type="evidence" value="ECO:0007669"/>
    <property type="project" value="InterPro"/>
</dbReference>
<dbReference type="AlphaFoldDB" id="A0A821TE89"/>
<feature type="domain" description="Inosine/uridine-preferring nucleoside hydrolase" evidence="3">
    <location>
        <begin position="24"/>
        <end position="318"/>
    </location>
</feature>
<dbReference type="InterPro" id="IPR052775">
    <property type="entry name" value="IUN_hydrolase"/>
</dbReference>
<dbReference type="EMBL" id="CAJOBZ010000023">
    <property type="protein sequence ID" value="CAF4871582.1"/>
    <property type="molecule type" value="Genomic_DNA"/>
</dbReference>
<gene>
    <name evidence="4" type="ORF">PMACD_LOCUS8813</name>
</gene>
<dbReference type="Pfam" id="PF01156">
    <property type="entry name" value="IU_nuc_hydro"/>
    <property type="match status" value="1"/>
</dbReference>
<feature type="signal peptide" evidence="2">
    <location>
        <begin position="1"/>
        <end position="17"/>
    </location>
</feature>
<keyword evidence="5" id="KW-1185">Reference proteome</keyword>